<keyword evidence="3" id="KW-0238">DNA-binding</keyword>
<dbReference type="GO" id="GO:0003677">
    <property type="term" value="F:DNA binding"/>
    <property type="evidence" value="ECO:0007669"/>
    <property type="project" value="UniProtKB-KW"/>
</dbReference>
<protein>
    <recommendedName>
        <fullName evidence="7">Basic leucine-zipper C-terminal domain-containing protein</fullName>
    </recommendedName>
</protein>
<dbReference type="EMBL" id="CM007383">
    <property type="protein sequence ID" value="ONK74377.1"/>
    <property type="molecule type" value="Genomic_DNA"/>
</dbReference>
<keyword evidence="2" id="KW-0805">Transcription regulation</keyword>
<dbReference type="Gramene" id="ONK74377">
    <property type="protein sequence ID" value="ONK74377"/>
    <property type="gene ID" value="A4U43_C03F5600"/>
</dbReference>
<dbReference type="Pfam" id="PF12498">
    <property type="entry name" value="bZIP_C"/>
    <property type="match status" value="1"/>
</dbReference>
<feature type="region of interest" description="Disordered" evidence="6">
    <location>
        <begin position="32"/>
        <end position="100"/>
    </location>
</feature>
<dbReference type="PANTHER" id="PTHR46408">
    <property type="entry name" value="BASIC LEUCINE ZIPPER 63"/>
    <property type="match status" value="1"/>
</dbReference>
<evidence type="ECO:0000256" key="2">
    <source>
        <dbReference type="ARBA" id="ARBA00023015"/>
    </source>
</evidence>
<keyword evidence="4" id="KW-0804">Transcription</keyword>
<evidence type="ECO:0000256" key="5">
    <source>
        <dbReference type="ARBA" id="ARBA00023242"/>
    </source>
</evidence>
<gene>
    <name evidence="8" type="ORF">A4U43_C03F5600</name>
</gene>
<dbReference type="PANTHER" id="PTHR46408:SF10">
    <property type="entry name" value="BASIC LEUCINE ZIPPER 63"/>
    <property type="match status" value="1"/>
</dbReference>
<feature type="compositionally biased region" description="Polar residues" evidence="6">
    <location>
        <begin position="164"/>
        <end position="177"/>
    </location>
</feature>
<comment type="subcellular location">
    <subcellularLocation>
        <location evidence="1">Nucleus</location>
    </subcellularLocation>
</comment>
<proteinExistence type="predicted"/>
<dbReference type="GO" id="GO:0005634">
    <property type="term" value="C:nucleus"/>
    <property type="evidence" value="ECO:0007669"/>
    <property type="project" value="UniProtKB-SubCell"/>
</dbReference>
<evidence type="ECO:0000313" key="8">
    <source>
        <dbReference type="EMBL" id="ONK74377.1"/>
    </source>
</evidence>
<accession>A0A5P1FAD4</accession>
<organism evidence="8 9">
    <name type="scientific">Asparagus officinalis</name>
    <name type="common">Garden asparagus</name>
    <dbReference type="NCBI Taxonomy" id="4686"/>
    <lineage>
        <taxon>Eukaryota</taxon>
        <taxon>Viridiplantae</taxon>
        <taxon>Streptophyta</taxon>
        <taxon>Embryophyta</taxon>
        <taxon>Tracheophyta</taxon>
        <taxon>Spermatophyta</taxon>
        <taxon>Magnoliopsida</taxon>
        <taxon>Liliopsida</taxon>
        <taxon>Asparagales</taxon>
        <taxon>Asparagaceae</taxon>
        <taxon>Asparagoideae</taxon>
        <taxon>Asparagus</taxon>
    </lineage>
</organism>
<feature type="region of interest" description="Disordered" evidence="6">
    <location>
        <begin position="163"/>
        <end position="182"/>
    </location>
</feature>
<evidence type="ECO:0000256" key="1">
    <source>
        <dbReference type="ARBA" id="ARBA00004123"/>
    </source>
</evidence>
<reference evidence="9" key="1">
    <citation type="journal article" date="2017" name="Nat. Commun.">
        <title>The asparagus genome sheds light on the origin and evolution of a young Y chromosome.</title>
        <authorList>
            <person name="Harkess A."/>
            <person name="Zhou J."/>
            <person name="Xu C."/>
            <person name="Bowers J.E."/>
            <person name="Van der Hulst R."/>
            <person name="Ayyampalayam S."/>
            <person name="Mercati F."/>
            <person name="Riccardi P."/>
            <person name="McKain M.R."/>
            <person name="Kakrana A."/>
            <person name="Tang H."/>
            <person name="Ray J."/>
            <person name="Groenendijk J."/>
            <person name="Arikit S."/>
            <person name="Mathioni S.M."/>
            <person name="Nakano M."/>
            <person name="Shan H."/>
            <person name="Telgmann-Rauber A."/>
            <person name="Kanno A."/>
            <person name="Yue Z."/>
            <person name="Chen H."/>
            <person name="Li W."/>
            <person name="Chen Y."/>
            <person name="Xu X."/>
            <person name="Zhang Y."/>
            <person name="Luo S."/>
            <person name="Chen H."/>
            <person name="Gao J."/>
            <person name="Mao Z."/>
            <person name="Pires J.C."/>
            <person name="Luo M."/>
            <person name="Kudrna D."/>
            <person name="Wing R.A."/>
            <person name="Meyers B.C."/>
            <person name="Yi K."/>
            <person name="Kong H."/>
            <person name="Lavrijsen P."/>
            <person name="Sunseri F."/>
            <person name="Falavigna A."/>
            <person name="Ye Y."/>
            <person name="Leebens-Mack J.H."/>
            <person name="Chen G."/>
        </authorList>
    </citation>
    <scope>NUCLEOTIDE SEQUENCE [LARGE SCALE GENOMIC DNA]</scope>
    <source>
        <strain evidence="9">cv. DH0086</strain>
    </source>
</reference>
<evidence type="ECO:0000256" key="3">
    <source>
        <dbReference type="ARBA" id="ARBA00023125"/>
    </source>
</evidence>
<evidence type="ECO:0000259" key="7">
    <source>
        <dbReference type="Pfam" id="PF12498"/>
    </source>
</evidence>
<evidence type="ECO:0000313" key="9">
    <source>
        <dbReference type="Proteomes" id="UP000243459"/>
    </source>
</evidence>
<dbReference type="AlphaFoldDB" id="A0A5P1FAD4"/>
<dbReference type="InterPro" id="IPR020983">
    <property type="entry name" value="Basic_leucine-zipper_C"/>
</dbReference>
<sequence>MEGSVRLRIVGDPLPSTQGKCRDTYEAFIRNEGVRPDSSNTCPSAILPLQGSSDSTKLARAPADKAELAPQPPPEDPKGKSPMVVENPRPTAPSPDASPVPELVKMAEDGVKRVTGASPMFPTMSDMSSISIPFSGSPSDATSEAAVPIQDDPNLFFQAPPPNDQRTNSGLPELTSSAPPPIDGIINGSMPGGKMGRTASMQRVASLEHLQKRIRGTPGSWGSGPWDSAGWDPETSGNKKHNQRVYDVLLCHESYVWVVYRVYMYSSPMAFLPISM</sequence>
<evidence type="ECO:0000256" key="4">
    <source>
        <dbReference type="ARBA" id="ARBA00023163"/>
    </source>
</evidence>
<dbReference type="Proteomes" id="UP000243459">
    <property type="component" value="Chromosome 3"/>
</dbReference>
<feature type="domain" description="Basic leucine-zipper C-terminal" evidence="7">
    <location>
        <begin position="104"/>
        <end position="218"/>
    </location>
</feature>
<name>A0A5P1FAD4_ASPOF</name>
<keyword evidence="9" id="KW-1185">Reference proteome</keyword>
<keyword evidence="5" id="KW-0539">Nucleus</keyword>
<evidence type="ECO:0000256" key="6">
    <source>
        <dbReference type="SAM" id="MobiDB-lite"/>
    </source>
</evidence>
<feature type="region of interest" description="Disordered" evidence="6">
    <location>
        <begin position="216"/>
        <end position="238"/>
    </location>
</feature>